<dbReference type="PANTHER" id="PTHR47506">
    <property type="entry name" value="TRANSCRIPTIONAL REGULATORY PROTEIN"/>
    <property type="match status" value="1"/>
</dbReference>
<dbReference type="Proteomes" id="UP000521676">
    <property type="component" value="Unassembled WGS sequence"/>
</dbReference>
<evidence type="ECO:0000259" key="5">
    <source>
        <dbReference type="PROSITE" id="PS50977"/>
    </source>
</evidence>
<dbReference type="Pfam" id="PF00440">
    <property type="entry name" value="TetR_N"/>
    <property type="match status" value="1"/>
</dbReference>
<sequence length="196" mass="21502">MKETTRGAGTARQQILDTASVLFYHNGFRAVGIDTIVEQSGVAKMTLYRYFPSKDDLIVAYLERSNLSFWEWFEQAIAPAGDDPRRQLYALFEGVAALCASPQCLGCTFQHAAADFPSLDHPGHRLALAHKRQVLERLREMAANAGASDPIALAAQLLLLMDGAFVASRMFGKDSHARQVTQAAALLLDTQLPSLH</sequence>
<dbReference type="EMBL" id="CP128399">
    <property type="protein sequence ID" value="WJW65557.1"/>
    <property type="molecule type" value="Genomic_DNA"/>
</dbReference>
<dbReference type="PANTHER" id="PTHR47506:SF1">
    <property type="entry name" value="HTH-TYPE TRANSCRIPTIONAL REGULATOR YJDC"/>
    <property type="match status" value="1"/>
</dbReference>
<dbReference type="Gene3D" id="1.10.357.10">
    <property type="entry name" value="Tetracycline Repressor, domain 2"/>
    <property type="match status" value="1"/>
</dbReference>
<feature type="DNA-binding region" description="H-T-H motif" evidence="4">
    <location>
        <begin position="32"/>
        <end position="51"/>
    </location>
</feature>
<reference evidence="6 8" key="1">
    <citation type="submission" date="2020-06" db="EMBL/GenBank/DDBJ databases">
        <title>Anoxygenic phototrophic Chloroflexota member uses a Type I reaction center.</title>
        <authorList>
            <person name="Tsuji J.M."/>
            <person name="Shaw N.A."/>
            <person name="Nagashima S."/>
            <person name="Venkiteswaran J."/>
            <person name="Schiff S.L."/>
            <person name="Hanada S."/>
            <person name="Tank M."/>
            <person name="Neufeld J.D."/>
        </authorList>
    </citation>
    <scope>NUCLEOTIDE SEQUENCE [LARGE SCALE GENOMIC DNA]</scope>
    <source>
        <strain evidence="6">L227-S17</strain>
    </source>
</reference>
<dbReference type="InterPro" id="IPR009057">
    <property type="entry name" value="Homeodomain-like_sf"/>
</dbReference>
<evidence type="ECO:0000313" key="6">
    <source>
        <dbReference type="EMBL" id="NWJ46180.1"/>
    </source>
</evidence>
<keyword evidence="3" id="KW-0804">Transcription</keyword>
<gene>
    <name evidence="6" type="ORF">HXX08_09900</name>
    <name evidence="7" type="ORF">OZ401_001324</name>
</gene>
<dbReference type="InterPro" id="IPR001647">
    <property type="entry name" value="HTH_TetR"/>
</dbReference>
<dbReference type="Proteomes" id="UP001431572">
    <property type="component" value="Chromosome 1"/>
</dbReference>
<keyword evidence="1" id="KW-0805">Transcription regulation</keyword>
<feature type="domain" description="HTH tetR-type" evidence="5">
    <location>
        <begin position="9"/>
        <end position="69"/>
    </location>
</feature>
<evidence type="ECO:0000313" key="8">
    <source>
        <dbReference type="Proteomes" id="UP000521676"/>
    </source>
</evidence>
<dbReference type="GO" id="GO:0003677">
    <property type="term" value="F:DNA binding"/>
    <property type="evidence" value="ECO:0007669"/>
    <property type="project" value="UniProtKB-UniRule"/>
</dbReference>
<dbReference type="SUPFAM" id="SSF48498">
    <property type="entry name" value="Tetracyclin repressor-like, C-terminal domain"/>
    <property type="match status" value="1"/>
</dbReference>
<protein>
    <submittedName>
        <fullName evidence="6">TetR/AcrR family transcriptional regulator</fullName>
    </submittedName>
</protein>
<proteinExistence type="predicted"/>
<dbReference type="RefSeq" id="WP_341467441.1">
    <property type="nucleotide sequence ID" value="NZ_CP128399.1"/>
</dbReference>
<accession>A0A8T7M1Y6</accession>
<reference evidence="7" key="2">
    <citation type="journal article" date="2024" name="Nature">
        <title>Anoxygenic phototroph of the Chloroflexota uses a type I reaction centre.</title>
        <authorList>
            <person name="Tsuji J.M."/>
            <person name="Shaw N.A."/>
            <person name="Nagashima S."/>
            <person name="Venkiteswaran J.J."/>
            <person name="Schiff S.L."/>
            <person name="Watanabe T."/>
            <person name="Fukui M."/>
            <person name="Hanada S."/>
            <person name="Tank M."/>
            <person name="Neufeld J.D."/>
        </authorList>
    </citation>
    <scope>NUCLEOTIDE SEQUENCE</scope>
    <source>
        <strain evidence="7">L227-S17</strain>
    </source>
</reference>
<dbReference type="InterPro" id="IPR036271">
    <property type="entry name" value="Tet_transcr_reg_TetR-rel_C_sf"/>
</dbReference>
<organism evidence="6 8">
    <name type="scientific">Candidatus Chlorohelix allophototropha</name>
    <dbReference type="NCBI Taxonomy" id="3003348"/>
    <lineage>
        <taxon>Bacteria</taxon>
        <taxon>Bacillati</taxon>
        <taxon>Chloroflexota</taxon>
        <taxon>Chloroflexia</taxon>
        <taxon>Candidatus Chloroheliales</taxon>
        <taxon>Candidatus Chloroheliaceae</taxon>
        <taxon>Candidatus Chlorohelix</taxon>
    </lineage>
</organism>
<keyword evidence="2 4" id="KW-0238">DNA-binding</keyword>
<dbReference type="AlphaFoldDB" id="A0A8T7M1Y6"/>
<name>A0A8T7M1Y6_9CHLR</name>
<keyword evidence="9" id="KW-1185">Reference proteome</keyword>
<evidence type="ECO:0000313" key="9">
    <source>
        <dbReference type="Proteomes" id="UP001431572"/>
    </source>
</evidence>
<dbReference type="EMBL" id="JACATZ010000001">
    <property type="protein sequence ID" value="NWJ46180.1"/>
    <property type="molecule type" value="Genomic_DNA"/>
</dbReference>
<evidence type="ECO:0000313" key="7">
    <source>
        <dbReference type="EMBL" id="WJW65557.1"/>
    </source>
</evidence>
<evidence type="ECO:0000256" key="2">
    <source>
        <dbReference type="ARBA" id="ARBA00023125"/>
    </source>
</evidence>
<evidence type="ECO:0000256" key="1">
    <source>
        <dbReference type="ARBA" id="ARBA00023015"/>
    </source>
</evidence>
<dbReference type="PRINTS" id="PR00455">
    <property type="entry name" value="HTHTETR"/>
</dbReference>
<evidence type="ECO:0000256" key="4">
    <source>
        <dbReference type="PROSITE-ProRule" id="PRU00335"/>
    </source>
</evidence>
<dbReference type="PROSITE" id="PS50977">
    <property type="entry name" value="HTH_TETR_2"/>
    <property type="match status" value="1"/>
</dbReference>
<dbReference type="SUPFAM" id="SSF46689">
    <property type="entry name" value="Homeodomain-like"/>
    <property type="match status" value="1"/>
</dbReference>
<evidence type="ECO:0000256" key="3">
    <source>
        <dbReference type="ARBA" id="ARBA00023163"/>
    </source>
</evidence>